<sequence length="99" mass="11494">MVYRKGEFQLSRLDYAYPFHIALHTPNGAVPNWHEVDEFSRSFGGAPRHHTVGEWAIHHTIYCFGDERHANAFQERFGGFPIEASLKARKALLERLRTQ</sequence>
<evidence type="ECO:0000313" key="1">
    <source>
        <dbReference type="EMBL" id="MFC2248700.1"/>
    </source>
</evidence>
<reference evidence="1 2" key="1">
    <citation type="submission" date="2024-09" db="EMBL/GenBank/DDBJ databases">
        <title>Description of Labrys sedimenti sp. nov., isolated from a diclofenac-degrading enrichment culture, and genome-based reclassification of Labrys portucalensis as a later heterotypic synonym of Labrys neptuniae.</title>
        <authorList>
            <person name="Tancsics A."/>
            <person name="Csepanyi A."/>
        </authorList>
    </citation>
    <scope>NUCLEOTIDE SEQUENCE [LARGE SCALE GENOMIC DNA]</scope>
    <source>
        <strain evidence="1 2">LMG 23412</strain>
    </source>
</reference>
<proteinExistence type="predicted"/>
<comment type="caution">
    <text evidence="1">The sequence shown here is derived from an EMBL/GenBank/DDBJ whole genome shotgun (WGS) entry which is preliminary data.</text>
</comment>
<evidence type="ECO:0000313" key="2">
    <source>
        <dbReference type="Proteomes" id="UP001595190"/>
    </source>
</evidence>
<name>A0ABV6Z923_9HYPH</name>
<dbReference type="RefSeq" id="WP_394308597.1">
    <property type="nucleotide sequence ID" value="NZ_JBHGPK010000001.1"/>
</dbReference>
<dbReference type="Proteomes" id="UP001595190">
    <property type="component" value="Unassembled WGS sequence"/>
</dbReference>
<protein>
    <submittedName>
        <fullName evidence="1">Uncharacterized protein</fullName>
    </submittedName>
</protein>
<accession>A0ABV6Z923</accession>
<gene>
    <name evidence="1" type="ORF">ACETRX_03660</name>
</gene>
<dbReference type="EMBL" id="JBHGPK010000001">
    <property type="protein sequence ID" value="MFC2248700.1"/>
    <property type="molecule type" value="Genomic_DNA"/>
</dbReference>
<organism evidence="1 2">
    <name type="scientific">Labrys neptuniae</name>
    <dbReference type="NCBI Taxonomy" id="376174"/>
    <lineage>
        <taxon>Bacteria</taxon>
        <taxon>Pseudomonadati</taxon>
        <taxon>Pseudomonadota</taxon>
        <taxon>Alphaproteobacteria</taxon>
        <taxon>Hyphomicrobiales</taxon>
        <taxon>Xanthobacteraceae</taxon>
        <taxon>Labrys</taxon>
    </lineage>
</organism>